<dbReference type="Proteomes" id="UP001303115">
    <property type="component" value="Unassembled WGS sequence"/>
</dbReference>
<dbReference type="EMBL" id="MU854546">
    <property type="protein sequence ID" value="KAK4033200.1"/>
    <property type="molecule type" value="Genomic_DNA"/>
</dbReference>
<sequence>MSEALHGPSLVLLDDSGMYPKNTGIGSIICSPSNDFIHFHRSTPPQPNFSDGILLKLKLSEGIARQTDANQLSFFLELALLEEANGVPSLDFETTKAAHLDKLVAELTECGEMPFALAPRFVHEVVTAEKLERMWRARFKVD</sequence>
<evidence type="ECO:0000313" key="2">
    <source>
        <dbReference type="Proteomes" id="UP001303115"/>
    </source>
</evidence>
<reference evidence="2" key="1">
    <citation type="journal article" date="2023" name="Mol. Phylogenet. Evol.">
        <title>Genome-scale phylogeny and comparative genomics of the fungal order Sordariales.</title>
        <authorList>
            <person name="Hensen N."/>
            <person name="Bonometti L."/>
            <person name="Westerberg I."/>
            <person name="Brannstrom I.O."/>
            <person name="Guillou S."/>
            <person name="Cros-Aarteil S."/>
            <person name="Calhoun S."/>
            <person name="Haridas S."/>
            <person name="Kuo A."/>
            <person name="Mondo S."/>
            <person name="Pangilinan J."/>
            <person name="Riley R."/>
            <person name="LaButti K."/>
            <person name="Andreopoulos B."/>
            <person name="Lipzen A."/>
            <person name="Chen C."/>
            <person name="Yan M."/>
            <person name="Daum C."/>
            <person name="Ng V."/>
            <person name="Clum A."/>
            <person name="Steindorff A."/>
            <person name="Ohm R.A."/>
            <person name="Martin F."/>
            <person name="Silar P."/>
            <person name="Natvig D.O."/>
            <person name="Lalanne C."/>
            <person name="Gautier V."/>
            <person name="Ament-Velasquez S.L."/>
            <person name="Kruys A."/>
            <person name="Hutchinson M.I."/>
            <person name="Powell A.J."/>
            <person name="Barry K."/>
            <person name="Miller A.N."/>
            <person name="Grigoriev I.V."/>
            <person name="Debuchy R."/>
            <person name="Gladieux P."/>
            <person name="Hiltunen Thoren M."/>
            <person name="Johannesson H."/>
        </authorList>
    </citation>
    <scope>NUCLEOTIDE SEQUENCE [LARGE SCALE GENOMIC DNA]</scope>
    <source>
        <strain evidence="2">CBS 284.82</strain>
    </source>
</reference>
<dbReference type="AlphaFoldDB" id="A0AAN6P9E7"/>
<accession>A0AAN6P9E7</accession>
<proteinExistence type="predicted"/>
<organism evidence="1 2">
    <name type="scientific">Parachaetomium inaequale</name>
    <dbReference type="NCBI Taxonomy" id="2588326"/>
    <lineage>
        <taxon>Eukaryota</taxon>
        <taxon>Fungi</taxon>
        <taxon>Dikarya</taxon>
        <taxon>Ascomycota</taxon>
        <taxon>Pezizomycotina</taxon>
        <taxon>Sordariomycetes</taxon>
        <taxon>Sordariomycetidae</taxon>
        <taxon>Sordariales</taxon>
        <taxon>Chaetomiaceae</taxon>
        <taxon>Parachaetomium</taxon>
    </lineage>
</organism>
<gene>
    <name evidence="1" type="ORF">C8A01DRAFT_40359</name>
</gene>
<protein>
    <submittedName>
        <fullName evidence="1">Uncharacterized protein</fullName>
    </submittedName>
</protein>
<evidence type="ECO:0000313" key="1">
    <source>
        <dbReference type="EMBL" id="KAK4033200.1"/>
    </source>
</evidence>
<name>A0AAN6P9E7_9PEZI</name>
<comment type="caution">
    <text evidence="1">The sequence shown here is derived from an EMBL/GenBank/DDBJ whole genome shotgun (WGS) entry which is preliminary data.</text>
</comment>
<keyword evidence="2" id="KW-1185">Reference proteome</keyword>